<proteinExistence type="predicted"/>
<evidence type="ECO:0000256" key="1">
    <source>
        <dbReference type="SAM" id="Coils"/>
    </source>
</evidence>
<protein>
    <submittedName>
        <fullName evidence="2">Uncharacterized protein</fullName>
    </submittedName>
</protein>
<sequence length="331" mass="38503">MTNSSLESLLVFACLELEGNSRNVVVDAFSETMKIFMSDETLFERLPERVIKTSEALRQQEENADSFVGLAKDFVTNRGTNIEELIEYFDDDALLVYDGIHASAFGRMSYIYRSKGIRIYLFKSGELHIITPYSYIDHSGFKLRNEIGNSYGPDFEKMSPDEVRTIIHYTSEDFNDFEKKQFICGELIKMLCSIKEKFVKDFYLEYLLTPPDVDKLSKFSMRNRKELWDICLSDKFRENWGDKIQYACMNILSSSNIPPSTGQIVKYIDFSKNTTATLNEMLKKINEIKENVIELNESDEIDIFELKPNISGFGININELYKRARKKFLRK</sequence>
<dbReference type="Proteomes" id="UP000002736">
    <property type="component" value="Chromosome"/>
</dbReference>
<keyword evidence="1" id="KW-0175">Coiled coil</keyword>
<dbReference type="RefSeq" id="WP_015839865.1">
    <property type="nucleotide sequence ID" value="NC_012917.1"/>
</dbReference>
<dbReference type="HOGENOM" id="CLU_841714_0_0_6"/>
<reference evidence="2 3" key="1">
    <citation type="submission" date="2009-07" db="EMBL/GenBank/DDBJ databases">
        <title>Complete sequence of Pectobacterium carotovorum subsp. carotovorum PC1.</title>
        <authorList>
            <consortium name="US DOE Joint Genome Institute"/>
            <person name="Lucas S."/>
            <person name="Copeland A."/>
            <person name="Lapidus A."/>
            <person name="Glavina del Rio T."/>
            <person name="Tice H."/>
            <person name="Bruce D."/>
            <person name="Goodwin L."/>
            <person name="Pitluck S."/>
            <person name="Munk A.C."/>
            <person name="Brettin T."/>
            <person name="Detter J.C."/>
            <person name="Han C."/>
            <person name="Tapia R."/>
            <person name="Larimer F."/>
            <person name="Land M."/>
            <person name="Hauser L."/>
            <person name="Kyrpides N."/>
            <person name="Mikhailova N."/>
            <person name="Balakrishnan V."/>
            <person name="Glasner J."/>
            <person name="Perna N.T."/>
        </authorList>
    </citation>
    <scope>NUCLEOTIDE SEQUENCE [LARGE SCALE GENOMIC DNA]</scope>
    <source>
        <strain evidence="2 3">PC1</strain>
    </source>
</reference>
<name>C6DEG0_PECCP</name>
<evidence type="ECO:0000313" key="2">
    <source>
        <dbReference type="EMBL" id="ACT12645.1"/>
    </source>
</evidence>
<feature type="coiled-coil region" evidence="1">
    <location>
        <begin position="271"/>
        <end position="298"/>
    </location>
</feature>
<dbReference type="AlphaFoldDB" id="C6DEG0"/>
<dbReference type="OrthoDB" id="7062821at2"/>
<accession>C6DEG0</accession>
<gene>
    <name evidence="2" type="ordered locus">PC1_1603</name>
</gene>
<evidence type="ECO:0000313" key="3">
    <source>
        <dbReference type="Proteomes" id="UP000002736"/>
    </source>
</evidence>
<dbReference type="KEGG" id="pct:PC1_1603"/>
<organism evidence="2 3">
    <name type="scientific">Pectobacterium carotovorum subsp. carotovorum (strain PC1)</name>
    <dbReference type="NCBI Taxonomy" id="561230"/>
    <lineage>
        <taxon>Bacteria</taxon>
        <taxon>Pseudomonadati</taxon>
        <taxon>Pseudomonadota</taxon>
        <taxon>Gammaproteobacteria</taxon>
        <taxon>Enterobacterales</taxon>
        <taxon>Pectobacteriaceae</taxon>
        <taxon>Pectobacterium</taxon>
    </lineage>
</organism>
<dbReference type="EMBL" id="CP001657">
    <property type="protein sequence ID" value="ACT12645.1"/>
    <property type="molecule type" value="Genomic_DNA"/>
</dbReference>